<dbReference type="Pfam" id="PF14326">
    <property type="entry name" value="DUF4384"/>
    <property type="match status" value="1"/>
</dbReference>
<evidence type="ECO:0000256" key="2">
    <source>
        <dbReference type="ARBA" id="ARBA00004370"/>
    </source>
</evidence>
<gene>
    <name evidence="8" type="ORF">E7V67_010565</name>
</gene>
<keyword evidence="4" id="KW-0472">Membrane</keyword>
<dbReference type="Proteomes" id="UP000321323">
    <property type="component" value="Chromosome"/>
</dbReference>
<dbReference type="PANTHER" id="PTHR48182:SF2">
    <property type="entry name" value="PROTEIN SERAC1"/>
    <property type="match status" value="1"/>
</dbReference>
<dbReference type="SUPFAM" id="SSF53474">
    <property type="entry name" value="alpha/beta-Hydrolases"/>
    <property type="match status" value="1"/>
</dbReference>
<accession>A0ABZ1USK2</accession>
<keyword evidence="5" id="KW-0732">Signal</keyword>
<dbReference type="EMBL" id="CP136508">
    <property type="protein sequence ID" value="WUR15514.1"/>
    <property type="molecule type" value="Genomic_DNA"/>
</dbReference>
<dbReference type="Gene3D" id="3.40.50.1820">
    <property type="entry name" value="alpha/beta hydrolase"/>
    <property type="match status" value="1"/>
</dbReference>
<evidence type="ECO:0000256" key="3">
    <source>
        <dbReference type="ARBA" id="ARBA00022824"/>
    </source>
</evidence>
<reference evidence="8 9" key="1">
    <citation type="journal article" date="2019" name="Int. J. Syst. Evol. Microbiol.">
        <title>The Draft Whole-Genome Sequence of the Antibiotic Producer Empedobacter haloabium ATCC 31962 Provides Indications for Its Taxonomic Reclassification.</title>
        <authorList>
            <person name="Miess H."/>
            <person name="Arlt P."/>
            <person name="Apel A.K."/>
            <person name="Weber T."/>
            <person name="Nieselt K."/>
            <person name="Hanssen F."/>
            <person name="Czemmel S."/>
            <person name="Nahnsen S."/>
            <person name="Gross H."/>
        </authorList>
    </citation>
    <scope>NUCLEOTIDE SEQUENCE [LARGE SCALE GENOMIC DNA]</scope>
    <source>
        <strain evidence="8 9">ATCC 31962</strain>
    </source>
</reference>
<evidence type="ECO:0000313" key="9">
    <source>
        <dbReference type="Proteomes" id="UP000321323"/>
    </source>
</evidence>
<name>A0ABZ1USK2_9BURK</name>
<protein>
    <submittedName>
        <fullName evidence="8">DUF4384 domain-containing protein</fullName>
    </submittedName>
</protein>
<sequence>MPAIFLHACCCLLLALLGACGDGRSTSATGADADFEPARAGPAASTLVVFVHGVLGDAVTTFGADREHNWPVLLASDPAFAGQLAVLSLGYRSAPLAGGSNVNEIANRLLVRLRDKDVFRRYRHVVFVAHSMGGLVVKRMLVQLQADGPAELGAVAAVFFIATPAGGADLADVSAWVSGNPQFRDMRGIDANTLLQAYEDDWQALLRARPSQRPYPRAFCVYETRATGPFHVVPRSRTQAGCDERPNAFEADHLGIVKPVRRDGVYEYVGARIRRVLAGDYLALQIHAQLTAADDTVLPPDLTLRSGQQFALRLHASKPAWFLVLAGDSAGKLVRLYPSALGGQQEVPAAQLRIPASAKEMLQLDHAVGVETIYVFASSASRLDLPQATAELARPRPGGTAWLSDELRKRGLDIAPKRAAPAGAPRQVSFDAASIGAQAVLRVSIGHI</sequence>
<dbReference type="PANTHER" id="PTHR48182">
    <property type="entry name" value="PROTEIN SERAC1"/>
    <property type="match status" value="1"/>
</dbReference>
<organism evidence="8 9">
    <name type="scientific">[Empedobacter] haloabium</name>
    <dbReference type="NCBI Taxonomy" id="592317"/>
    <lineage>
        <taxon>Bacteria</taxon>
        <taxon>Pseudomonadati</taxon>
        <taxon>Pseudomonadota</taxon>
        <taxon>Betaproteobacteria</taxon>
        <taxon>Burkholderiales</taxon>
        <taxon>Oxalobacteraceae</taxon>
        <taxon>Telluria group</taxon>
        <taxon>Telluria group incertae sedis</taxon>
    </lineage>
</organism>
<evidence type="ECO:0000259" key="6">
    <source>
        <dbReference type="Pfam" id="PF14326"/>
    </source>
</evidence>
<dbReference type="InterPro" id="IPR029058">
    <property type="entry name" value="AB_hydrolase_fold"/>
</dbReference>
<keyword evidence="3" id="KW-0256">Endoplasmic reticulum</keyword>
<evidence type="ECO:0000259" key="7">
    <source>
        <dbReference type="Pfam" id="PF24096"/>
    </source>
</evidence>
<feature type="chain" id="PRO_5045702736" evidence="5">
    <location>
        <begin position="22"/>
        <end position="448"/>
    </location>
</feature>
<feature type="domain" description="DUF4384" evidence="6">
    <location>
        <begin position="304"/>
        <end position="379"/>
    </location>
</feature>
<dbReference type="Pfam" id="PF24096">
    <property type="entry name" value="DUF7379"/>
    <property type="match status" value="1"/>
</dbReference>
<proteinExistence type="predicted"/>
<dbReference type="InterPro" id="IPR055803">
    <property type="entry name" value="DUF7379"/>
</dbReference>
<feature type="signal peptide" evidence="5">
    <location>
        <begin position="1"/>
        <end position="21"/>
    </location>
</feature>
<feature type="domain" description="DUF7379" evidence="7">
    <location>
        <begin position="49"/>
        <end position="177"/>
    </location>
</feature>
<evidence type="ECO:0000256" key="5">
    <source>
        <dbReference type="SAM" id="SignalP"/>
    </source>
</evidence>
<keyword evidence="9" id="KW-1185">Reference proteome</keyword>
<evidence type="ECO:0000256" key="1">
    <source>
        <dbReference type="ARBA" id="ARBA00004240"/>
    </source>
</evidence>
<evidence type="ECO:0000256" key="4">
    <source>
        <dbReference type="ARBA" id="ARBA00023136"/>
    </source>
</evidence>
<evidence type="ECO:0000313" key="8">
    <source>
        <dbReference type="EMBL" id="WUR15514.1"/>
    </source>
</evidence>
<comment type="subcellular location">
    <subcellularLocation>
        <location evidence="1">Endoplasmic reticulum</location>
    </subcellularLocation>
    <subcellularLocation>
        <location evidence="2">Membrane</location>
    </subcellularLocation>
</comment>
<dbReference type="InterPro" id="IPR052374">
    <property type="entry name" value="SERAC1"/>
</dbReference>
<dbReference type="InterPro" id="IPR025493">
    <property type="entry name" value="DUF4384"/>
</dbReference>